<evidence type="ECO:0000313" key="2">
    <source>
        <dbReference type="EMBL" id="QBZ63094.1"/>
    </source>
</evidence>
<comment type="similarity">
    <text evidence="1">Belongs to the lcsJ thioesterase family.</text>
</comment>
<reference evidence="2 3" key="1">
    <citation type="journal article" date="2019" name="Mol. Biol. Evol.">
        <title>Blast fungal genomes show frequent chromosomal changes, gene gains and losses, and effector gene turnover.</title>
        <authorList>
            <person name="Gomez Luciano L.B."/>
            <person name="Jason Tsai I."/>
            <person name="Chuma I."/>
            <person name="Tosa Y."/>
            <person name="Chen Y.H."/>
            <person name="Li J.Y."/>
            <person name="Li M.Y."/>
            <person name="Jade Lu M.Y."/>
            <person name="Nakayashiki H."/>
            <person name="Li W.H."/>
        </authorList>
    </citation>
    <scope>NUCLEOTIDE SEQUENCE [LARGE SCALE GENOMIC DNA]</scope>
    <source>
        <strain evidence="2">MZ5-1-6</strain>
    </source>
</reference>
<dbReference type="InterPro" id="IPR051490">
    <property type="entry name" value="THEM6_lcsJ_thioesterase"/>
</dbReference>
<organism evidence="2 3">
    <name type="scientific">Pyricularia oryzae</name>
    <name type="common">Rice blast fungus</name>
    <name type="synonym">Magnaporthe oryzae</name>
    <dbReference type="NCBI Taxonomy" id="318829"/>
    <lineage>
        <taxon>Eukaryota</taxon>
        <taxon>Fungi</taxon>
        <taxon>Dikarya</taxon>
        <taxon>Ascomycota</taxon>
        <taxon>Pezizomycotina</taxon>
        <taxon>Sordariomycetes</taxon>
        <taxon>Sordariomycetidae</taxon>
        <taxon>Magnaporthales</taxon>
        <taxon>Pyriculariaceae</taxon>
        <taxon>Pyricularia</taxon>
    </lineage>
</organism>
<dbReference type="SUPFAM" id="SSF54637">
    <property type="entry name" value="Thioesterase/thiol ester dehydrase-isomerase"/>
    <property type="match status" value="1"/>
</dbReference>
<dbReference type="PANTHER" id="PTHR12475:SF4">
    <property type="entry name" value="PROTEIN THEM6"/>
    <property type="match status" value="1"/>
</dbReference>
<evidence type="ECO:0000256" key="1">
    <source>
        <dbReference type="ARBA" id="ARBA00038476"/>
    </source>
</evidence>
<proteinExistence type="inferred from homology"/>
<evidence type="ECO:0008006" key="4">
    <source>
        <dbReference type="Google" id="ProtNLM"/>
    </source>
</evidence>
<dbReference type="AlphaFoldDB" id="A0A4P7NLP4"/>
<dbReference type="EMBL" id="CP034208">
    <property type="protein sequence ID" value="QBZ63094.1"/>
    <property type="molecule type" value="Genomic_DNA"/>
</dbReference>
<gene>
    <name evidence="2" type="ORF">PoMZ_11988</name>
</gene>
<sequence>MASAASKIGVASVMLPLTAAGAAYMGRGLLRVDWQRTLVDFFTGPGRTSRILLLVFVAANRKNMLFVWTARVWGAVFRHVLAPRDPLPMGAVFHYTISQSHTPLLETDYNMHKSNSTYFTDLDVARTHLVMHLLVNGMRKIRNGEIVIRDKAGKEVPGRLTTALGSVFCSWKREILPYRGYEIWTRVLSWDRKWLVMVSYFVEKGKVLPTGFDMGSKLGASGKVRNKATGAVADDSSEDFQKYVYATAVSKYVCKKGRFTVHPAIVLEASGLLPERPGEGWRGGGDADTGAPDELADVDTYPEWDWRKIESKRREGLVFADHFAALDELQAEFDGGKHDALGRFGPARFDTGDVEVGGGLETKV</sequence>
<accession>A0A4P7NLP4</accession>
<dbReference type="InterPro" id="IPR029069">
    <property type="entry name" value="HotDog_dom_sf"/>
</dbReference>
<dbReference type="Proteomes" id="UP000294847">
    <property type="component" value="Chromosome 5"/>
</dbReference>
<dbReference type="PANTHER" id="PTHR12475">
    <property type="match status" value="1"/>
</dbReference>
<protein>
    <recommendedName>
        <fullName evidence="4">Capsule polysaccharide biosynthesis protein</fullName>
    </recommendedName>
</protein>
<evidence type="ECO:0000313" key="3">
    <source>
        <dbReference type="Proteomes" id="UP000294847"/>
    </source>
</evidence>
<name>A0A4P7NLP4_PYROR</name>